<dbReference type="GO" id="GO:0006508">
    <property type="term" value="P:proteolysis"/>
    <property type="evidence" value="ECO:0007669"/>
    <property type="project" value="UniProtKB-KW"/>
</dbReference>
<evidence type="ECO:0000256" key="3">
    <source>
        <dbReference type="ARBA" id="ARBA00022801"/>
    </source>
</evidence>
<keyword evidence="3" id="KW-0378">Hydrolase</keyword>
<dbReference type="PANTHER" id="PTHR33096:SF1">
    <property type="entry name" value="CXC1-LIKE CYSTEINE CLUSTER ASSOCIATED WITH KDZ TRANSPOSASES DOMAIN-CONTAINING PROTEIN"/>
    <property type="match status" value="1"/>
</dbReference>
<dbReference type="Proteomes" id="UP000284706">
    <property type="component" value="Unassembled WGS sequence"/>
</dbReference>
<evidence type="ECO:0000259" key="5">
    <source>
        <dbReference type="PROSITE" id="PS50600"/>
    </source>
</evidence>
<dbReference type="Gene3D" id="3.40.395.10">
    <property type="entry name" value="Adenoviral Proteinase, Chain A"/>
    <property type="match status" value="1"/>
</dbReference>
<proteinExistence type="inferred from homology"/>
<organism evidence="6 7">
    <name type="scientific">Gymnopilus dilepis</name>
    <dbReference type="NCBI Taxonomy" id="231916"/>
    <lineage>
        <taxon>Eukaryota</taxon>
        <taxon>Fungi</taxon>
        <taxon>Dikarya</taxon>
        <taxon>Basidiomycota</taxon>
        <taxon>Agaricomycotina</taxon>
        <taxon>Agaricomycetes</taxon>
        <taxon>Agaricomycetidae</taxon>
        <taxon>Agaricales</taxon>
        <taxon>Agaricineae</taxon>
        <taxon>Hymenogastraceae</taxon>
        <taxon>Gymnopilus</taxon>
    </lineage>
</organism>
<dbReference type="PROSITE" id="PS50600">
    <property type="entry name" value="ULP_PROTEASE"/>
    <property type="match status" value="1"/>
</dbReference>
<evidence type="ECO:0000313" key="6">
    <source>
        <dbReference type="EMBL" id="PPQ76501.1"/>
    </source>
</evidence>
<feature type="region of interest" description="Disordered" evidence="4">
    <location>
        <begin position="76"/>
        <end position="135"/>
    </location>
</feature>
<accession>A0A409WDE0</accession>
<gene>
    <name evidence="6" type="ORF">CVT26_012351</name>
</gene>
<feature type="domain" description="Ubiquitin-like protease family profile" evidence="5">
    <location>
        <begin position="1070"/>
        <end position="1247"/>
    </location>
</feature>
<evidence type="ECO:0000313" key="7">
    <source>
        <dbReference type="Proteomes" id="UP000284706"/>
    </source>
</evidence>
<dbReference type="SUPFAM" id="SSF54001">
    <property type="entry name" value="Cysteine proteinases"/>
    <property type="match status" value="1"/>
</dbReference>
<feature type="compositionally biased region" description="Polar residues" evidence="4">
    <location>
        <begin position="89"/>
        <end position="99"/>
    </location>
</feature>
<name>A0A409WDE0_9AGAR</name>
<comment type="caution">
    <text evidence="6">The sequence shown here is derived from an EMBL/GenBank/DDBJ whole genome shotgun (WGS) entry which is preliminary data.</text>
</comment>
<dbReference type="EMBL" id="NHYE01005152">
    <property type="protein sequence ID" value="PPQ76501.1"/>
    <property type="molecule type" value="Genomic_DNA"/>
</dbReference>
<keyword evidence="7" id="KW-1185">Reference proteome</keyword>
<dbReference type="STRING" id="231916.A0A409WDE0"/>
<dbReference type="GO" id="GO:0019783">
    <property type="term" value="F:ubiquitin-like protein peptidase activity"/>
    <property type="evidence" value="ECO:0007669"/>
    <property type="project" value="UniProtKB-ARBA"/>
</dbReference>
<evidence type="ECO:0000256" key="4">
    <source>
        <dbReference type="SAM" id="MobiDB-lite"/>
    </source>
</evidence>
<dbReference type="GO" id="GO:0008234">
    <property type="term" value="F:cysteine-type peptidase activity"/>
    <property type="evidence" value="ECO:0007669"/>
    <property type="project" value="InterPro"/>
</dbReference>
<dbReference type="Pfam" id="PF18758">
    <property type="entry name" value="KDZ"/>
    <property type="match status" value="1"/>
</dbReference>
<dbReference type="InterPro" id="IPR038765">
    <property type="entry name" value="Papain-like_cys_pep_sf"/>
</dbReference>
<dbReference type="Pfam" id="PF02902">
    <property type="entry name" value="Peptidase_C48"/>
    <property type="match status" value="1"/>
</dbReference>
<sequence>MVISRERGQQKAVKRGIGKNFQSPKKKRSSSYRTSRTAWKVLNPAAEKQRLLTEMMSMYTNPSSRRIEPSIVHRPCASDLSSAPDGISQPASESVQDEPSQGDCENPMDDQSVPSKVMKPSASNPGRRTAPEPSEMNLYSNWNSLLPTLIEDMLFYTSATAGLPSKIAGASLPSNCPRSNSGPCLQKTTSVLCLYFDHFKYIAVESCQCRSVAQILIRNGLFPTAPSQARMAFAIDFLNFYTALFERSCDAVNAMAAALNTFYTRRGFYLLDNKGMKYKEPFRKGLGYASQWLSKLTDMIAQRVDTALQQADQYGQAAAAALSTQQPAGISEAFDSPKVTELSPGQCARSLRLLCPACFGSDSYGKSLLDGGDFQVCTDGNFHHRHLTSAGSGIPFHNPKHFIPKAFVDQVGHDIELARHRPKRVYKPKVPDYAIDECEHAFRAANGDKKRANVGNERYDDQGYMSLVCRHDIPIFFANIDTPGEQQKFAVALIKWLFQFIPKHATATVLYDVGCVLDRSNQLYSIIPDDIALRVQFVTTAMHAYGHEWACQLAYNPRLCRGLGLTDGEGVERVWSRLTKLIPIVRASSSARRLWLTDRQLSFIASESLDDLGSWIKHRLDGAKSQQDKAEDILSRIEISAGDLRHQWNLQKASQLSVKSRTHIQISKDLDALLSLQGHWDSAENAIQAAAETLKNSKATKSLSMLRAIQEAHEQNGRDLESLYVSLSEDGSPLQVKAGPEFKQALKLAHNLKITIRRQAISSFFEWDKLDQAVGGRNIALGTKLHQQTRKAISRRQPALMSAIKKYNSYCATLERLYNPAYNLPLPQPLPTKLSELRESSLLAEDVWTTSDSKLPLWLNNTHVRTGIRAMLKQDRCLEEKKRLEYEAKNLCCWLGRELLSVELALHLPSNASLFVHLTRHRDRLIQLKSCWVNPYLSTEKLNAQCAAAEQLASKLLGRQGTIEVKRLYSQNANLDIEILNEIVVQDDEDETSQDMVSPASLLVSDVLLSTEDSEGALVSDDTCAIENTWMIELVWVKPTHIAEDNLDATSLQLSLPPASTPTSQAFGYHGFGVQDLQRLHQSGMMLNDTCLNGCARVLKDVFDNDSTYGLSSNRCALFTTFDLIRARYKARDQELWRTMSPIAYWDKDVWILPIHRPQQLHWVLCVAYPKHQAILLYDSLADLEAWRHDLKDISNLFTRLVQLANQHDHRVEISTYGWIAQPVTTIPIQSNSHDCGLWVIAWIMSALRGFATCNSHLTEKTMPCWRNFLAILMTKHLLHQSSNKPLAS</sequence>
<feature type="region of interest" description="Disordered" evidence="4">
    <location>
        <begin position="1"/>
        <end position="36"/>
    </location>
</feature>
<dbReference type="OrthoDB" id="3253684at2759"/>
<reference evidence="6 7" key="1">
    <citation type="journal article" date="2018" name="Evol. Lett.">
        <title>Horizontal gene cluster transfer increased hallucinogenic mushroom diversity.</title>
        <authorList>
            <person name="Reynolds H.T."/>
            <person name="Vijayakumar V."/>
            <person name="Gluck-Thaler E."/>
            <person name="Korotkin H.B."/>
            <person name="Matheny P.B."/>
            <person name="Slot J.C."/>
        </authorList>
    </citation>
    <scope>NUCLEOTIDE SEQUENCE [LARGE SCALE GENOMIC DNA]</scope>
    <source>
        <strain evidence="6 7">SRW20</strain>
    </source>
</reference>
<dbReference type="PANTHER" id="PTHR33096">
    <property type="entry name" value="CXC2 DOMAIN-CONTAINING PROTEIN"/>
    <property type="match status" value="1"/>
</dbReference>
<dbReference type="InterPro" id="IPR040521">
    <property type="entry name" value="KDZ"/>
</dbReference>
<evidence type="ECO:0000256" key="2">
    <source>
        <dbReference type="ARBA" id="ARBA00022670"/>
    </source>
</evidence>
<comment type="similarity">
    <text evidence="1">Belongs to the peptidase C48 family.</text>
</comment>
<protein>
    <recommendedName>
        <fullName evidence="5">Ubiquitin-like protease family profile domain-containing protein</fullName>
    </recommendedName>
</protein>
<evidence type="ECO:0000256" key="1">
    <source>
        <dbReference type="ARBA" id="ARBA00005234"/>
    </source>
</evidence>
<dbReference type="InterPro" id="IPR003653">
    <property type="entry name" value="Peptidase_C48_C"/>
</dbReference>
<dbReference type="InParanoid" id="A0A409WDE0"/>
<keyword evidence="2" id="KW-0645">Protease</keyword>